<feature type="active site" description="Proton donor/acceptor" evidence="9">
    <location>
        <position position="295"/>
    </location>
</feature>
<dbReference type="FunFam" id="3.20.20.140:FF:000023">
    <property type="entry name" value="N-acetylglucosamine-6-phosphate deacetylase"/>
    <property type="match status" value="1"/>
</dbReference>
<feature type="binding site" evidence="11">
    <location>
        <position position="215"/>
    </location>
    <ligand>
        <name>Zn(2+)</name>
        <dbReference type="ChEBI" id="CHEBI:29105"/>
    </ligand>
</feature>
<dbReference type="EC" id="3.5.1.25" evidence="2 8"/>
<dbReference type="InterPro" id="IPR032466">
    <property type="entry name" value="Metal_Hydrolase"/>
</dbReference>
<accession>A0A4P9XIB7</accession>
<proteinExistence type="inferred from homology"/>
<sequence>MATANASRPRTVQIYNCRLLRDGQIHDDDYLWMRDGKLLDPKICFWSEQIEADERINAHGLLVTPGLIDVQINGAFGVDFSTDFEAMQAGGVVRAAQGLLRQGCTSFCPTLVSSAPDVYTQALPLLGPRKGNLENGAEVLGAHLEGPFIAHEKKGAHDPRVLQASVSGIADIEKIYGPIVRGGNASIITVAPEIPGMYKCIEELDKRGIVVSMGHSMAQIAEAEEGLKHGAKFVTHMFNAMSSFHHRDPAIVGLLGATHMERPYYGLIADGFHAHPCSVRIAYSAHPKGLVLVTDSMAALGLPLGEYTLGDMHVECTKDAVYIAGTNTLAGSRITLAECIRRFRKFTSCSVEEAIDSATLHPATLLGVQDRKGTLKHGADADLCFFDDQLHIQRVFIDGQEVDGVES</sequence>
<dbReference type="PANTHER" id="PTHR11113:SF14">
    <property type="entry name" value="N-ACETYLGLUCOSAMINE-6-PHOSPHATE DEACETYLASE"/>
    <property type="match status" value="1"/>
</dbReference>
<feature type="binding site" evidence="10">
    <location>
        <position position="247"/>
    </location>
    <ligand>
        <name>substrate</name>
    </ligand>
</feature>
<dbReference type="PIRSF" id="PIRSF038994">
    <property type="entry name" value="NagA"/>
    <property type="match status" value="1"/>
</dbReference>
<evidence type="ECO:0000256" key="9">
    <source>
        <dbReference type="PIRSR" id="PIRSR038994-1"/>
    </source>
</evidence>
<dbReference type="Gene3D" id="3.20.20.140">
    <property type="entry name" value="Metal-dependent hydrolases"/>
    <property type="match status" value="1"/>
</dbReference>
<evidence type="ECO:0000256" key="2">
    <source>
        <dbReference type="ARBA" id="ARBA00011899"/>
    </source>
</evidence>
<dbReference type="GO" id="GO:0006046">
    <property type="term" value="P:N-acetylglucosamine catabolic process"/>
    <property type="evidence" value="ECO:0007669"/>
    <property type="project" value="TreeGrafter"/>
</dbReference>
<dbReference type="Gene3D" id="2.30.40.10">
    <property type="entry name" value="Urease, subunit C, domain 1"/>
    <property type="match status" value="1"/>
</dbReference>
<evidence type="ECO:0000256" key="4">
    <source>
        <dbReference type="ARBA" id="ARBA00022723"/>
    </source>
</evidence>
<evidence type="ECO:0000256" key="10">
    <source>
        <dbReference type="PIRSR" id="PIRSR038994-2"/>
    </source>
</evidence>
<protein>
    <recommendedName>
        <fullName evidence="3 8">N-acetylglucosamine-6-phosphate deacetylase</fullName>
        <ecNumber evidence="2 8">3.5.1.25</ecNumber>
    </recommendedName>
</protein>
<dbReference type="AlphaFoldDB" id="A0A4P9XIB7"/>
<dbReference type="GO" id="GO:0019262">
    <property type="term" value="P:N-acetylneuraminate catabolic process"/>
    <property type="evidence" value="ECO:0007669"/>
    <property type="project" value="UniProtKB-ARBA"/>
</dbReference>
<feature type="binding site" evidence="11">
    <location>
        <position position="236"/>
    </location>
    <ligand>
        <name>Zn(2+)</name>
        <dbReference type="ChEBI" id="CHEBI:29105"/>
    </ligand>
</feature>
<evidence type="ECO:0000256" key="6">
    <source>
        <dbReference type="ARBA" id="ARBA00023277"/>
    </source>
</evidence>
<dbReference type="Pfam" id="PF01979">
    <property type="entry name" value="Amidohydro_1"/>
    <property type="match status" value="1"/>
</dbReference>
<evidence type="ECO:0000256" key="7">
    <source>
        <dbReference type="ARBA" id="ARBA00047647"/>
    </source>
</evidence>
<evidence type="ECO:0000259" key="12">
    <source>
        <dbReference type="Pfam" id="PF01979"/>
    </source>
</evidence>
<evidence type="ECO:0000313" key="13">
    <source>
        <dbReference type="EMBL" id="RKP05425.1"/>
    </source>
</evidence>
<dbReference type="STRING" id="78915.A0A4P9XIB7"/>
<comment type="cofactor">
    <cofactor evidence="11">
        <name>a divalent metal cation</name>
        <dbReference type="ChEBI" id="CHEBI:60240"/>
    </cofactor>
    <text evidence="11">Binds 1 divalent metal cation per subunit.</text>
</comment>
<feature type="binding site" evidence="11">
    <location>
        <position position="145"/>
    </location>
    <ligand>
        <name>Zn(2+)</name>
        <dbReference type="ChEBI" id="CHEBI:29105"/>
    </ligand>
</feature>
<keyword evidence="6 8" id="KW-0119">Carbohydrate metabolism</keyword>
<feature type="domain" description="Amidohydrolase-related" evidence="12">
    <location>
        <begin position="62"/>
        <end position="402"/>
    </location>
</feature>
<dbReference type="GO" id="GO:0046872">
    <property type="term" value="F:metal ion binding"/>
    <property type="evidence" value="ECO:0007669"/>
    <property type="project" value="UniProtKB-KW"/>
</dbReference>
<name>A0A4P9XIB7_9FUNG</name>
<organism evidence="13 14">
    <name type="scientific">Thamnocephalis sphaerospora</name>
    <dbReference type="NCBI Taxonomy" id="78915"/>
    <lineage>
        <taxon>Eukaryota</taxon>
        <taxon>Fungi</taxon>
        <taxon>Fungi incertae sedis</taxon>
        <taxon>Zoopagomycota</taxon>
        <taxon>Zoopagomycotina</taxon>
        <taxon>Zoopagomycetes</taxon>
        <taxon>Zoopagales</taxon>
        <taxon>Sigmoideomycetaceae</taxon>
        <taxon>Thamnocephalis</taxon>
    </lineage>
</organism>
<dbReference type="SUPFAM" id="SSF51338">
    <property type="entry name" value="Composite domain of metallo-dependent hydrolases"/>
    <property type="match status" value="1"/>
</dbReference>
<dbReference type="InterPro" id="IPR011059">
    <property type="entry name" value="Metal-dep_hydrolase_composite"/>
</dbReference>
<reference evidence="14" key="1">
    <citation type="journal article" date="2018" name="Nat. Microbiol.">
        <title>Leveraging single-cell genomics to expand the fungal tree of life.</title>
        <authorList>
            <person name="Ahrendt S.R."/>
            <person name="Quandt C.A."/>
            <person name="Ciobanu D."/>
            <person name="Clum A."/>
            <person name="Salamov A."/>
            <person name="Andreopoulos B."/>
            <person name="Cheng J.F."/>
            <person name="Woyke T."/>
            <person name="Pelin A."/>
            <person name="Henrissat B."/>
            <person name="Reynolds N.K."/>
            <person name="Benny G.L."/>
            <person name="Smith M.E."/>
            <person name="James T.Y."/>
            <person name="Grigoriev I.V."/>
        </authorList>
    </citation>
    <scope>NUCLEOTIDE SEQUENCE [LARGE SCALE GENOMIC DNA]</scope>
    <source>
        <strain evidence="14">RSA 1356</strain>
    </source>
</reference>
<evidence type="ECO:0000313" key="14">
    <source>
        <dbReference type="Proteomes" id="UP000271241"/>
    </source>
</evidence>
<dbReference type="GO" id="GO:0008448">
    <property type="term" value="F:N-acetylglucosamine-6-phosphate deacetylase activity"/>
    <property type="evidence" value="ECO:0007669"/>
    <property type="project" value="UniProtKB-UniRule"/>
</dbReference>
<dbReference type="InterPro" id="IPR006680">
    <property type="entry name" value="Amidohydro-rel"/>
</dbReference>
<evidence type="ECO:0000256" key="11">
    <source>
        <dbReference type="PIRSR" id="PIRSR038994-3"/>
    </source>
</evidence>
<keyword evidence="4 11" id="KW-0479">Metal-binding</keyword>
<feature type="binding site" evidence="10">
    <location>
        <position position="273"/>
    </location>
    <ligand>
        <name>substrate</name>
    </ligand>
</feature>
<feature type="binding site" evidence="10">
    <location>
        <begin position="239"/>
        <end position="240"/>
    </location>
    <ligand>
        <name>substrate</name>
    </ligand>
</feature>
<gene>
    <name evidence="13" type="ORF">THASP1DRAFT_32732</name>
</gene>
<dbReference type="NCBIfam" id="TIGR00221">
    <property type="entry name" value="nagA"/>
    <property type="match status" value="1"/>
</dbReference>
<keyword evidence="5 8" id="KW-0378">Hydrolase</keyword>
<evidence type="ECO:0000256" key="5">
    <source>
        <dbReference type="ARBA" id="ARBA00022801"/>
    </source>
</evidence>
<dbReference type="Proteomes" id="UP000271241">
    <property type="component" value="Unassembled WGS sequence"/>
</dbReference>
<dbReference type="InterPro" id="IPR003764">
    <property type="entry name" value="GlcNAc_6-P_deAcase"/>
</dbReference>
<feature type="binding site" evidence="10">
    <location>
        <begin position="329"/>
        <end position="331"/>
    </location>
    <ligand>
        <name>substrate</name>
    </ligand>
</feature>
<feature type="binding site" evidence="10">
    <location>
        <position position="156"/>
    </location>
    <ligand>
        <name>substrate</name>
    </ligand>
</feature>
<evidence type="ECO:0000256" key="8">
    <source>
        <dbReference type="PIRNR" id="PIRNR038994"/>
    </source>
</evidence>
<comment type="similarity">
    <text evidence="1 8">Belongs to the metallo-dependent hydrolases superfamily. NagA family.</text>
</comment>
<dbReference type="PANTHER" id="PTHR11113">
    <property type="entry name" value="N-ACETYLGLUCOSAMINE-6-PHOSPHATE DEACETYLASE"/>
    <property type="match status" value="1"/>
</dbReference>
<keyword evidence="14" id="KW-1185">Reference proteome</keyword>
<dbReference type="GO" id="GO:0106279">
    <property type="term" value="P:negative regulation of UDP-N-acetylglucosamine biosynthetic process"/>
    <property type="evidence" value="ECO:0007669"/>
    <property type="project" value="UniProtKB-ARBA"/>
</dbReference>
<evidence type="ECO:0000256" key="1">
    <source>
        <dbReference type="ARBA" id="ARBA00010716"/>
    </source>
</evidence>
<dbReference type="CDD" id="cd00854">
    <property type="entry name" value="NagA"/>
    <property type="match status" value="1"/>
</dbReference>
<dbReference type="OrthoDB" id="10264777at2759"/>
<dbReference type="EMBL" id="KZ993134">
    <property type="protein sequence ID" value="RKP05425.1"/>
    <property type="molecule type" value="Genomic_DNA"/>
</dbReference>
<dbReference type="SUPFAM" id="SSF51556">
    <property type="entry name" value="Metallo-dependent hydrolases"/>
    <property type="match status" value="1"/>
</dbReference>
<comment type="catalytic activity">
    <reaction evidence="7 8">
        <text>N-acetyl-D-glucosamine 6-phosphate + H2O = D-glucosamine 6-phosphate + acetate</text>
        <dbReference type="Rhea" id="RHEA:22936"/>
        <dbReference type="ChEBI" id="CHEBI:15377"/>
        <dbReference type="ChEBI" id="CHEBI:30089"/>
        <dbReference type="ChEBI" id="CHEBI:57513"/>
        <dbReference type="ChEBI" id="CHEBI:58725"/>
        <dbReference type="EC" id="3.5.1.25"/>
    </reaction>
</comment>
<evidence type="ECO:0000256" key="3">
    <source>
        <dbReference type="ARBA" id="ARBA00018029"/>
    </source>
</evidence>